<comment type="caution">
    <text evidence="10">The sequence shown here is derived from an EMBL/GenBank/DDBJ whole genome shotgun (WGS) entry which is preliminary data.</text>
</comment>
<reference evidence="11" key="1">
    <citation type="submission" date="2023-07" db="EMBL/GenBank/DDBJ databases">
        <title>Description of three actinobacteria isolated from air of manufacturing shop in a pharmaceutical factory.</title>
        <authorList>
            <person name="Zhang D.-F."/>
        </authorList>
    </citation>
    <scope>NUCLEOTIDE SEQUENCE [LARGE SCALE GENOMIC DNA]</scope>
    <source>
        <strain evidence="11">CCTCC AB 207010</strain>
    </source>
</reference>
<dbReference type="PROSITE" id="PS50850">
    <property type="entry name" value="MFS"/>
    <property type="match status" value="1"/>
</dbReference>
<feature type="transmembrane region" description="Helical" evidence="8">
    <location>
        <begin position="60"/>
        <end position="84"/>
    </location>
</feature>
<protein>
    <submittedName>
        <fullName evidence="10">MFS transporter</fullName>
    </submittedName>
</protein>
<comment type="subcellular location">
    <subcellularLocation>
        <location evidence="1">Cell membrane</location>
        <topology evidence="1">Multi-pass membrane protein</topology>
    </subcellularLocation>
</comment>
<dbReference type="Pfam" id="PF07690">
    <property type="entry name" value="MFS_1"/>
    <property type="match status" value="2"/>
</dbReference>
<dbReference type="CDD" id="cd17325">
    <property type="entry name" value="MFS_MdtG_SLC18_like"/>
    <property type="match status" value="1"/>
</dbReference>
<name>A0ABU1FU37_9MICC</name>
<feature type="domain" description="Major facilitator superfamily (MFS) profile" evidence="9">
    <location>
        <begin position="31"/>
        <end position="417"/>
    </location>
</feature>
<accession>A0ABU1FU37</accession>
<evidence type="ECO:0000256" key="6">
    <source>
        <dbReference type="ARBA" id="ARBA00023136"/>
    </source>
</evidence>
<dbReference type="SUPFAM" id="SSF103473">
    <property type="entry name" value="MFS general substrate transporter"/>
    <property type="match status" value="1"/>
</dbReference>
<evidence type="ECO:0000256" key="8">
    <source>
        <dbReference type="SAM" id="Phobius"/>
    </source>
</evidence>
<dbReference type="EMBL" id="JAVKGT010000012">
    <property type="protein sequence ID" value="MDR5711693.1"/>
    <property type="molecule type" value="Genomic_DNA"/>
</dbReference>
<feature type="transmembrane region" description="Helical" evidence="8">
    <location>
        <begin position="122"/>
        <end position="144"/>
    </location>
</feature>
<keyword evidence="5 8" id="KW-1133">Transmembrane helix</keyword>
<dbReference type="InterPro" id="IPR020846">
    <property type="entry name" value="MFS_dom"/>
</dbReference>
<evidence type="ECO:0000313" key="11">
    <source>
        <dbReference type="Proteomes" id="UP001260872"/>
    </source>
</evidence>
<keyword evidence="2" id="KW-0813">Transport</keyword>
<organism evidence="10 11">
    <name type="scientific">Nesterenkonia flava</name>
    <dbReference type="NCBI Taxonomy" id="469799"/>
    <lineage>
        <taxon>Bacteria</taxon>
        <taxon>Bacillati</taxon>
        <taxon>Actinomycetota</taxon>
        <taxon>Actinomycetes</taxon>
        <taxon>Micrococcales</taxon>
        <taxon>Micrococcaceae</taxon>
        <taxon>Nesterenkonia</taxon>
    </lineage>
</organism>
<dbReference type="PANTHER" id="PTHR23517">
    <property type="entry name" value="RESISTANCE PROTEIN MDTM, PUTATIVE-RELATED-RELATED"/>
    <property type="match status" value="1"/>
</dbReference>
<dbReference type="InterPro" id="IPR036259">
    <property type="entry name" value="MFS_trans_sf"/>
</dbReference>
<dbReference type="InterPro" id="IPR011701">
    <property type="entry name" value="MFS"/>
</dbReference>
<evidence type="ECO:0000256" key="2">
    <source>
        <dbReference type="ARBA" id="ARBA00022448"/>
    </source>
</evidence>
<dbReference type="Proteomes" id="UP001260872">
    <property type="component" value="Unassembled WGS sequence"/>
</dbReference>
<dbReference type="PANTHER" id="PTHR23517:SF3">
    <property type="entry name" value="INTEGRAL MEMBRANE TRANSPORT PROTEIN"/>
    <property type="match status" value="1"/>
</dbReference>
<sequence>MPEEQNRSRRRCASDVTTQADPARRTPIPSELKVMILSAFIIAIGFGIVAPILPQYASDFGVSAMAVSAVVSAFGLFRLLFAPLSGRLTQALGETPVYTIGLLIVAASMIATAFAPSYELLLLFRAVGGIGSTFFTVSAMTFLARKAPPHIRGRVAGAYASAFLIGNVAGPLLGSVLLVFGPRVPFLIYGGALILAAGVVFFMLRASRLEDRKTRDAREKATVGEAWQNLSYRAALTSGFANGWASFGVRNSVVPLFAASAFVGTGWIIDSSQLAGLALAVFAGGNVAVVTTLAKKTDVWGRRPPMIVGLSIAALATGTLGLAPEPWVLLLLSLIAGAGTGLVVPAQQAAVADIVGEGRNGGSVVSAFQMTQDLGSILGPLLVGLLVDLLGYEWAFGLTGLVLLVGAAAWAAAPETLPGRGSPTVPTTPTTGAQPIVSAEETAEGPNTSRS</sequence>
<feature type="transmembrane region" description="Helical" evidence="8">
    <location>
        <begin position="252"/>
        <end position="269"/>
    </location>
</feature>
<keyword evidence="11" id="KW-1185">Reference proteome</keyword>
<evidence type="ECO:0000256" key="4">
    <source>
        <dbReference type="ARBA" id="ARBA00022692"/>
    </source>
</evidence>
<dbReference type="Gene3D" id="1.20.1250.20">
    <property type="entry name" value="MFS general substrate transporter like domains"/>
    <property type="match status" value="2"/>
</dbReference>
<feature type="transmembrane region" description="Helical" evidence="8">
    <location>
        <begin position="306"/>
        <end position="323"/>
    </location>
</feature>
<keyword evidence="4 8" id="KW-0812">Transmembrane</keyword>
<dbReference type="InterPro" id="IPR050171">
    <property type="entry name" value="MFS_Transporters"/>
</dbReference>
<evidence type="ECO:0000256" key="3">
    <source>
        <dbReference type="ARBA" id="ARBA00022475"/>
    </source>
</evidence>
<gene>
    <name evidence="10" type="ORF">RH857_06040</name>
</gene>
<feature type="transmembrane region" description="Helical" evidence="8">
    <location>
        <begin position="275"/>
        <end position="294"/>
    </location>
</feature>
<feature type="transmembrane region" description="Helical" evidence="8">
    <location>
        <begin position="186"/>
        <end position="204"/>
    </location>
</feature>
<evidence type="ECO:0000313" key="10">
    <source>
        <dbReference type="EMBL" id="MDR5711693.1"/>
    </source>
</evidence>
<feature type="transmembrane region" description="Helical" evidence="8">
    <location>
        <begin position="156"/>
        <end position="180"/>
    </location>
</feature>
<evidence type="ECO:0000259" key="9">
    <source>
        <dbReference type="PROSITE" id="PS50850"/>
    </source>
</evidence>
<feature type="transmembrane region" description="Helical" evidence="8">
    <location>
        <begin position="96"/>
        <end position="116"/>
    </location>
</feature>
<keyword evidence="3" id="KW-1003">Cell membrane</keyword>
<evidence type="ECO:0000256" key="1">
    <source>
        <dbReference type="ARBA" id="ARBA00004651"/>
    </source>
</evidence>
<evidence type="ECO:0000256" key="7">
    <source>
        <dbReference type="SAM" id="MobiDB-lite"/>
    </source>
</evidence>
<dbReference type="InterPro" id="IPR001958">
    <property type="entry name" value="Tet-R_TetA/multi-R_MdtG-like"/>
</dbReference>
<proteinExistence type="predicted"/>
<dbReference type="PRINTS" id="PR01035">
    <property type="entry name" value="TCRTETA"/>
</dbReference>
<feature type="region of interest" description="Disordered" evidence="7">
    <location>
        <begin position="1"/>
        <end position="23"/>
    </location>
</feature>
<evidence type="ECO:0000256" key="5">
    <source>
        <dbReference type="ARBA" id="ARBA00022989"/>
    </source>
</evidence>
<feature type="compositionally biased region" description="Low complexity" evidence="7">
    <location>
        <begin position="416"/>
        <end position="435"/>
    </location>
</feature>
<feature type="transmembrane region" description="Helical" evidence="8">
    <location>
        <begin position="34"/>
        <end position="54"/>
    </location>
</feature>
<feature type="transmembrane region" description="Helical" evidence="8">
    <location>
        <begin position="394"/>
        <end position="413"/>
    </location>
</feature>
<feature type="region of interest" description="Disordered" evidence="7">
    <location>
        <begin position="416"/>
        <end position="451"/>
    </location>
</feature>
<keyword evidence="6 8" id="KW-0472">Membrane</keyword>